<keyword evidence="2" id="KW-1185">Reference proteome</keyword>
<accession>A0ABV6APR0</accession>
<proteinExistence type="predicted"/>
<dbReference type="RefSeq" id="WP_377264906.1">
    <property type="nucleotide sequence ID" value="NZ_JBHMAA010000032.1"/>
</dbReference>
<comment type="caution">
    <text evidence="1">The sequence shown here is derived from an EMBL/GenBank/DDBJ whole genome shotgun (WGS) entry which is preliminary data.</text>
</comment>
<evidence type="ECO:0000313" key="2">
    <source>
        <dbReference type="Proteomes" id="UP001589692"/>
    </source>
</evidence>
<reference evidence="1 2" key="1">
    <citation type="submission" date="2024-09" db="EMBL/GenBank/DDBJ databases">
        <authorList>
            <person name="Sun Q."/>
            <person name="Mori K."/>
        </authorList>
    </citation>
    <scope>NUCLEOTIDE SEQUENCE [LARGE SCALE GENOMIC DNA]</scope>
    <source>
        <strain evidence="1 2">TBRC 4938</strain>
    </source>
</reference>
<evidence type="ECO:0000313" key="1">
    <source>
        <dbReference type="EMBL" id="MFB9952089.1"/>
    </source>
</evidence>
<name>A0ABV6APR0_9HYPH</name>
<organism evidence="1 2">
    <name type="scientific">Rhizobium puerariae</name>
    <dbReference type="NCBI Taxonomy" id="1585791"/>
    <lineage>
        <taxon>Bacteria</taxon>
        <taxon>Pseudomonadati</taxon>
        <taxon>Pseudomonadota</taxon>
        <taxon>Alphaproteobacteria</taxon>
        <taxon>Hyphomicrobiales</taxon>
        <taxon>Rhizobiaceae</taxon>
        <taxon>Rhizobium/Agrobacterium group</taxon>
        <taxon>Rhizobium</taxon>
    </lineage>
</organism>
<protein>
    <submittedName>
        <fullName evidence="1">Uncharacterized protein</fullName>
    </submittedName>
</protein>
<gene>
    <name evidence="1" type="ORF">ACFFP0_24840</name>
</gene>
<sequence>MTRKARAFILRLYDKRSPLGTADDDLHAYLVAAGYCYSTPDGRLLMLTRDGKDYAREQRRAAA</sequence>
<dbReference type="EMBL" id="JBHMAA010000032">
    <property type="protein sequence ID" value="MFB9952089.1"/>
    <property type="molecule type" value="Genomic_DNA"/>
</dbReference>
<dbReference type="Proteomes" id="UP001589692">
    <property type="component" value="Unassembled WGS sequence"/>
</dbReference>